<dbReference type="EMBL" id="BMMH01000009">
    <property type="protein sequence ID" value="GGL23744.1"/>
    <property type="molecule type" value="Genomic_DNA"/>
</dbReference>
<evidence type="ECO:0008006" key="3">
    <source>
        <dbReference type="Google" id="ProtNLM"/>
    </source>
</evidence>
<name>A0A917RSF5_9NOCA</name>
<gene>
    <name evidence="1" type="ORF">GCM10011588_43260</name>
</gene>
<evidence type="ECO:0000313" key="1">
    <source>
        <dbReference type="EMBL" id="GGL23744.1"/>
    </source>
</evidence>
<reference evidence="1" key="1">
    <citation type="journal article" date="2014" name="Int. J. Syst. Evol. Microbiol.">
        <title>Complete genome sequence of Corynebacterium casei LMG S-19264T (=DSM 44701T), isolated from a smear-ripened cheese.</title>
        <authorList>
            <consortium name="US DOE Joint Genome Institute (JGI-PGF)"/>
            <person name="Walter F."/>
            <person name="Albersmeier A."/>
            <person name="Kalinowski J."/>
            <person name="Ruckert C."/>
        </authorList>
    </citation>
    <scope>NUCLEOTIDE SEQUENCE</scope>
    <source>
        <strain evidence="1">CGMCC 4.3508</strain>
    </source>
</reference>
<evidence type="ECO:0000313" key="2">
    <source>
        <dbReference type="Proteomes" id="UP000638263"/>
    </source>
</evidence>
<accession>A0A917RSF5</accession>
<reference evidence="1" key="2">
    <citation type="submission" date="2020-09" db="EMBL/GenBank/DDBJ databases">
        <authorList>
            <person name="Sun Q."/>
            <person name="Zhou Y."/>
        </authorList>
    </citation>
    <scope>NUCLEOTIDE SEQUENCE</scope>
    <source>
        <strain evidence="1">CGMCC 4.3508</strain>
    </source>
</reference>
<dbReference type="Pfam" id="PF02575">
    <property type="entry name" value="YbaB_DNA_bd"/>
    <property type="match status" value="1"/>
</dbReference>
<dbReference type="GO" id="GO:0003677">
    <property type="term" value="F:DNA binding"/>
    <property type="evidence" value="ECO:0007669"/>
    <property type="project" value="InterPro"/>
</dbReference>
<dbReference type="Proteomes" id="UP000638263">
    <property type="component" value="Unassembled WGS sequence"/>
</dbReference>
<keyword evidence="2" id="KW-1185">Reference proteome</keyword>
<sequence>MHVVETMDELIARVQRQVYRLTDLHEALNGILITETSSDGTITVEVDGNAALTGLSFTGGISEFTPEKFEKLLVETARAAAHRALTERGGLIDDFNSESTR</sequence>
<comment type="caution">
    <text evidence="1">The sequence shown here is derived from an EMBL/GenBank/DDBJ whole genome shotgun (WGS) entry which is preliminary data.</text>
</comment>
<proteinExistence type="predicted"/>
<dbReference type="InterPro" id="IPR004401">
    <property type="entry name" value="YbaB/EbfC"/>
</dbReference>
<dbReference type="InterPro" id="IPR036894">
    <property type="entry name" value="YbaB-like_sf"/>
</dbReference>
<protein>
    <recommendedName>
        <fullName evidence="3">YbaB/EbfC family DNA-binding protein</fullName>
    </recommendedName>
</protein>
<dbReference type="Gene3D" id="3.30.1310.10">
    <property type="entry name" value="Nucleoid-associated protein YbaB-like domain"/>
    <property type="match status" value="1"/>
</dbReference>
<organism evidence="1 2">
    <name type="scientific">Nocardia jinanensis</name>
    <dbReference type="NCBI Taxonomy" id="382504"/>
    <lineage>
        <taxon>Bacteria</taxon>
        <taxon>Bacillati</taxon>
        <taxon>Actinomycetota</taxon>
        <taxon>Actinomycetes</taxon>
        <taxon>Mycobacteriales</taxon>
        <taxon>Nocardiaceae</taxon>
        <taxon>Nocardia</taxon>
    </lineage>
</organism>
<dbReference type="AlphaFoldDB" id="A0A917RSF5"/>